<evidence type="ECO:0000256" key="4">
    <source>
        <dbReference type="ARBA" id="ARBA00022833"/>
    </source>
</evidence>
<proteinExistence type="predicted"/>
<dbReference type="GO" id="GO:0005634">
    <property type="term" value="C:nucleus"/>
    <property type="evidence" value="ECO:0007669"/>
    <property type="project" value="UniProtKB-ARBA"/>
</dbReference>
<sequence>MDRRIRLIPPLSFKRRGKRKLDLREVKTENIDLDDGVIRDQFEENKTLKSNGPCESIISRAASLDVKLADIKRELMENSPERKVKKRKTNKFECNIDYCRMTFKTKTELSVHKENMCTVKSCSRHFRSHKYLRCHQSVHNDDMPYRCPWEGCSIAFNKWPWDQAEHFEVHAGAKP</sequence>
<dbReference type="GO" id="GO:0008270">
    <property type="term" value="F:zinc ion binding"/>
    <property type="evidence" value="ECO:0007669"/>
    <property type="project" value="UniProtKB-KW"/>
</dbReference>
<dbReference type="InterPro" id="IPR050329">
    <property type="entry name" value="GLI_C2H2-zinc-finger"/>
</dbReference>
<dbReference type="PANTHER" id="PTHR19818:SF139">
    <property type="entry name" value="PAIR-RULE PROTEIN ODD-PAIRED"/>
    <property type="match status" value="1"/>
</dbReference>
<dbReference type="OrthoDB" id="9547406at2759"/>
<comment type="caution">
    <text evidence="7">The sequence shown here is derived from an EMBL/GenBank/DDBJ whole genome shotgun (WGS) entry which is preliminary data.</text>
</comment>
<dbReference type="PROSITE" id="PS50157">
    <property type="entry name" value="ZINC_FINGER_C2H2_2"/>
    <property type="match status" value="1"/>
</dbReference>
<dbReference type="Proteomes" id="UP000324897">
    <property type="component" value="Chromosome 5"/>
</dbReference>
<feature type="domain" description="C2H2-type" evidence="6">
    <location>
        <begin position="115"/>
        <end position="144"/>
    </location>
</feature>
<dbReference type="InterPro" id="IPR036236">
    <property type="entry name" value="Znf_C2H2_sf"/>
</dbReference>
<feature type="non-terminal residue" evidence="7">
    <location>
        <position position="1"/>
    </location>
</feature>
<dbReference type="PANTHER" id="PTHR19818">
    <property type="entry name" value="ZINC FINGER PROTEIN ZIC AND GLI"/>
    <property type="match status" value="1"/>
</dbReference>
<dbReference type="GO" id="GO:0000981">
    <property type="term" value="F:DNA-binding transcription factor activity, RNA polymerase II-specific"/>
    <property type="evidence" value="ECO:0007669"/>
    <property type="project" value="TreeGrafter"/>
</dbReference>
<keyword evidence="2" id="KW-0677">Repeat</keyword>
<organism evidence="7 8">
    <name type="scientific">Eragrostis curvula</name>
    <name type="common">weeping love grass</name>
    <dbReference type="NCBI Taxonomy" id="38414"/>
    <lineage>
        <taxon>Eukaryota</taxon>
        <taxon>Viridiplantae</taxon>
        <taxon>Streptophyta</taxon>
        <taxon>Embryophyta</taxon>
        <taxon>Tracheophyta</taxon>
        <taxon>Spermatophyta</taxon>
        <taxon>Magnoliopsida</taxon>
        <taxon>Liliopsida</taxon>
        <taxon>Poales</taxon>
        <taxon>Poaceae</taxon>
        <taxon>PACMAD clade</taxon>
        <taxon>Chloridoideae</taxon>
        <taxon>Eragrostideae</taxon>
        <taxon>Eragrostidinae</taxon>
        <taxon>Eragrostis</taxon>
    </lineage>
</organism>
<name>A0A5J9WJX4_9POAL</name>
<dbReference type="AlphaFoldDB" id="A0A5J9WJX4"/>
<evidence type="ECO:0000256" key="3">
    <source>
        <dbReference type="ARBA" id="ARBA00022771"/>
    </source>
</evidence>
<evidence type="ECO:0000313" key="7">
    <source>
        <dbReference type="EMBL" id="TVU48373.1"/>
    </source>
</evidence>
<accession>A0A5J9WJX4</accession>
<protein>
    <recommendedName>
        <fullName evidence="6">C2H2-type domain-containing protein</fullName>
    </recommendedName>
</protein>
<evidence type="ECO:0000256" key="5">
    <source>
        <dbReference type="PROSITE-ProRule" id="PRU00042"/>
    </source>
</evidence>
<dbReference type="InterPro" id="IPR013087">
    <property type="entry name" value="Znf_C2H2_type"/>
</dbReference>
<evidence type="ECO:0000259" key="6">
    <source>
        <dbReference type="PROSITE" id="PS50157"/>
    </source>
</evidence>
<dbReference type="GO" id="GO:0045944">
    <property type="term" value="P:positive regulation of transcription by RNA polymerase II"/>
    <property type="evidence" value="ECO:0007669"/>
    <property type="project" value="UniProtKB-ARBA"/>
</dbReference>
<keyword evidence="4" id="KW-0862">Zinc</keyword>
<reference evidence="7 8" key="1">
    <citation type="journal article" date="2019" name="Sci. Rep.">
        <title>A high-quality genome of Eragrostis curvula grass provides insights into Poaceae evolution and supports new strategies to enhance forage quality.</title>
        <authorList>
            <person name="Carballo J."/>
            <person name="Santos B.A.C.M."/>
            <person name="Zappacosta D."/>
            <person name="Garbus I."/>
            <person name="Selva J.P."/>
            <person name="Gallo C.A."/>
            <person name="Diaz A."/>
            <person name="Albertini E."/>
            <person name="Caccamo M."/>
            <person name="Echenique V."/>
        </authorList>
    </citation>
    <scope>NUCLEOTIDE SEQUENCE [LARGE SCALE GENOMIC DNA]</scope>
    <source>
        <strain evidence="8">cv. Victoria</strain>
        <tissue evidence="7">Leaf</tissue>
    </source>
</reference>
<dbReference type="SMART" id="SM00355">
    <property type="entry name" value="ZnF_C2H2"/>
    <property type="match status" value="3"/>
</dbReference>
<evidence type="ECO:0000256" key="2">
    <source>
        <dbReference type="ARBA" id="ARBA00022737"/>
    </source>
</evidence>
<evidence type="ECO:0000313" key="8">
    <source>
        <dbReference type="Proteomes" id="UP000324897"/>
    </source>
</evidence>
<dbReference type="SUPFAM" id="SSF57667">
    <property type="entry name" value="beta-beta-alpha zinc fingers"/>
    <property type="match status" value="1"/>
</dbReference>
<keyword evidence="8" id="KW-1185">Reference proteome</keyword>
<dbReference type="GO" id="GO:0000978">
    <property type="term" value="F:RNA polymerase II cis-regulatory region sequence-specific DNA binding"/>
    <property type="evidence" value="ECO:0007669"/>
    <property type="project" value="TreeGrafter"/>
</dbReference>
<gene>
    <name evidence="7" type="ORF">EJB05_08007</name>
</gene>
<evidence type="ECO:0000256" key="1">
    <source>
        <dbReference type="ARBA" id="ARBA00022723"/>
    </source>
</evidence>
<dbReference type="Gramene" id="TVU48373">
    <property type="protein sequence ID" value="TVU48373"/>
    <property type="gene ID" value="EJB05_08007"/>
</dbReference>
<keyword evidence="3 5" id="KW-0863">Zinc-finger</keyword>
<dbReference type="PROSITE" id="PS00028">
    <property type="entry name" value="ZINC_FINGER_C2H2_1"/>
    <property type="match status" value="1"/>
</dbReference>
<dbReference type="EMBL" id="RWGY01000004">
    <property type="protein sequence ID" value="TVU48373.1"/>
    <property type="molecule type" value="Genomic_DNA"/>
</dbReference>
<keyword evidence="1" id="KW-0479">Metal-binding</keyword>
<dbReference type="Gene3D" id="3.30.160.60">
    <property type="entry name" value="Classic Zinc Finger"/>
    <property type="match status" value="1"/>
</dbReference>